<reference evidence="3" key="3">
    <citation type="submission" date="2021-05" db="UniProtKB">
        <authorList>
            <consortium name="EnsemblPlants"/>
        </authorList>
    </citation>
    <scope>IDENTIFICATION</scope>
    <source>
        <strain evidence="3">cv. B73</strain>
    </source>
</reference>
<organism evidence="3 4">
    <name type="scientific">Zea mays</name>
    <name type="common">Maize</name>
    <dbReference type="NCBI Taxonomy" id="4577"/>
    <lineage>
        <taxon>Eukaryota</taxon>
        <taxon>Viridiplantae</taxon>
        <taxon>Streptophyta</taxon>
        <taxon>Embryophyta</taxon>
        <taxon>Tracheophyta</taxon>
        <taxon>Spermatophyta</taxon>
        <taxon>Magnoliopsida</taxon>
        <taxon>Liliopsida</taxon>
        <taxon>Poales</taxon>
        <taxon>Poaceae</taxon>
        <taxon>PACMAD clade</taxon>
        <taxon>Panicoideae</taxon>
        <taxon>Andropogonodae</taxon>
        <taxon>Andropogoneae</taxon>
        <taxon>Tripsacinae</taxon>
        <taxon>Zea</taxon>
    </lineage>
</organism>
<name>A0A804LJZ1_MAIZE</name>
<keyword evidence="2" id="KW-0812">Transmembrane</keyword>
<keyword evidence="2" id="KW-0472">Membrane</keyword>
<sequence>MTSPDFLAVGAVLGKPTMLVGSGREDLPSPSRSLAFPPSASRSTTFSLARASSAPAPVTITDISLAADDKTDELFTKISLRLGPPYCLLQFPSLLVSTILPSSVSFTLGVSDSRLGGTHCDRPDPSSSAAVHSLHGSIARLERETLVPVFLFIPHFSEFSGPSPSIESKEAEPAEKGRFDFPVGCLGSRRDTAARGGTRGQGWGRRPRRPRRTPRSSASFSSSRLGSTDAPHTPGGNIANYLSLAEVDSIYLPIPVNFIFIGFDGNGRHEFKLGPEELEHWFTKIDHVFEHTRIPPVGEVLTPFYKTTVKKLQHYDLPLVSHVNHNFSVHAIHMGEDVLSVFEHAIKVLYYKDDLVDSRYVVSEYTLFPFYSSSGSTMRFAAVVCIFGWLTVYFAKDAMMLYAGRVLLGYCTGVLSYVHQRVSEEALQPQTSYSPVQGVQLLTLLEHLFHGDVWL</sequence>
<dbReference type="Gramene" id="Zm00001eb016210_T001">
    <property type="protein sequence ID" value="Zm00001eb016210_P001"/>
    <property type="gene ID" value="Zm00001eb016210"/>
</dbReference>
<reference evidence="4" key="1">
    <citation type="submission" date="2015-12" db="EMBL/GenBank/DDBJ databases">
        <title>Update maize B73 reference genome by single molecule sequencing technologies.</title>
        <authorList>
            <consortium name="Maize Genome Sequencing Project"/>
            <person name="Ware D."/>
        </authorList>
    </citation>
    <scope>NUCLEOTIDE SEQUENCE [LARGE SCALE GENOMIC DNA]</scope>
    <source>
        <strain evidence="4">cv. B73</strain>
    </source>
</reference>
<dbReference type="EnsemblPlants" id="Zm00001eb016210_T001">
    <property type="protein sequence ID" value="Zm00001eb016210_P001"/>
    <property type="gene ID" value="Zm00001eb016210"/>
</dbReference>
<keyword evidence="4" id="KW-1185">Reference proteome</keyword>
<dbReference type="InParanoid" id="A0A804LJZ1"/>
<feature type="compositionally biased region" description="Low complexity" evidence="1">
    <location>
        <begin position="215"/>
        <end position="227"/>
    </location>
</feature>
<dbReference type="Proteomes" id="UP000007305">
    <property type="component" value="Chromosome 1"/>
</dbReference>
<evidence type="ECO:0000313" key="3">
    <source>
        <dbReference type="EnsemblPlants" id="Zm00001eb016210_P001"/>
    </source>
</evidence>
<feature type="region of interest" description="Disordered" evidence="1">
    <location>
        <begin position="161"/>
        <end position="232"/>
    </location>
</feature>
<proteinExistence type="predicted"/>
<protein>
    <submittedName>
        <fullName evidence="3">Uncharacterized protein</fullName>
    </submittedName>
</protein>
<feature type="compositionally biased region" description="Basic residues" evidence="1">
    <location>
        <begin position="205"/>
        <end position="214"/>
    </location>
</feature>
<dbReference type="PANTHER" id="PTHR31515:SF2">
    <property type="entry name" value="TRANSMEMBRANE PROTEIN"/>
    <property type="match status" value="1"/>
</dbReference>
<accession>A0A804LJZ1</accession>
<dbReference type="PANTHER" id="PTHR31515">
    <property type="entry name" value="TRANSMEMBRANE PROTEIN-RELATED"/>
    <property type="match status" value="1"/>
</dbReference>
<evidence type="ECO:0000256" key="1">
    <source>
        <dbReference type="SAM" id="MobiDB-lite"/>
    </source>
</evidence>
<feature type="compositionally biased region" description="Basic and acidic residues" evidence="1">
    <location>
        <begin position="167"/>
        <end position="179"/>
    </location>
</feature>
<evidence type="ECO:0000313" key="4">
    <source>
        <dbReference type="Proteomes" id="UP000007305"/>
    </source>
</evidence>
<dbReference type="AlphaFoldDB" id="A0A804LJZ1"/>
<reference evidence="3" key="2">
    <citation type="submission" date="2019-07" db="EMBL/GenBank/DDBJ databases">
        <authorList>
            <person name="Seetharam A."/>
            <person name="Woodhouse M."/>
            <person name="Cannon E."/>
        </authorList>
    </citation>
    <scope>NUCLEOTIDE SEQUENCE [LARGE SCALE GENOMIC DNA]</scope>
    <source>
        <strain evidence="3">cv. B73</strain>
    </source>
</reference>
<keyword evidence="2" id="KW-1133">Transmembrane helix</keyword>
<feature type="transmembrane region" description="Helical" evidence="2">
    <location>
        <begin position="377"/>
        <end position="395"/>
    </location>
</feature>
<evidence type="ECO:0000256" key="2">
    <source>
        <dbReference type="SAM" id="Phobius"/>
    </source>
</evidence>